<protein>
    <submittedName>
        <fullName evidence="6">Carnitine/choline acetyltransferase</fullName>
    </submittedName>
</protein>
<dbReference type="PANTHER" id="PTHR22589">
    <property type="entry name" value="CARNITINE O-ACYLTRANSFERASE"/>
    <property type="match status" value="1"/>
</dbReference>
<dbReference type="InterPro" id="IPR039551">
    <property type="entry name" value="Cho/carn_acyl_trans"/>
</dbReference>
<keyword evidence="7" id="KW-1185">Reference proteome</keyword>
<dbReference type="EMBL" id="ATMH01004301">
    <property type="protein sequence ID" value="EPY29969.1"/>
    <property type="molecule type" value="Genomic_DNA"/>
</dbReference>
<feature type="region of interest" description="Disordered" evidence="4">
    <location>
        <begin position="1"/>
        <end position="26"/>
    </location>
</feature>
<dbReference type="SUPFAM" id="SSF52777">
    <property type="entry name" value="CoA-dependent acyltransferases"/>
    <property type="match status" value="2"/>
</dbReference>
<sequence length="612" mass="66312">MPHLAALTAAAEAAPPPGQEADGAARQTSAARVKLQAAVAAELTHSIATWVQNVARTGLPASDRLLAVEPGAAALSFDTVIEHNRQHLSAPATDRFYDLSPLATEFGRSRIPAPTRDAQHVTPAERLRHVVVLHDGYPYLLDVFQPNPTGDAQGLTALAKEDIQRGFEYILSITPDSDNPSPVSVLTAANRTLWAKAYQELVGEGAALEGGAPSNAATLQLIHEAMLVVCLDSRSWGGHEKFAEASAMHGGVEEMENRWYDKHQLIVSADGRVAFNFESSRGDRVQWARWIDDVLRQVQEGAAPPPAADEAARADVTHYTRPLEITFGKSFATHIRNARTEAKAIVGNMEVHSIQLPFGHRHLQALNALHQAGLATPTSHTLLSSGAFMEVCLQVAHAQLRDRLSATSQLCGLPFFFHGQTELVRCASPAVAQLVKRLDLLRKKELQLAEQREAAAAAAQPPLEVVAAATLSATEQEELARLAVAAMQQHRNLYHEALAGGGIHRHLEALQHTATNAGDAVALDFFQDPLYALTERFLLHTSHFAQPWLQHYTVGPARENGYGVGYVLDAEQIRVSITAFTNSPATDLAEFSHCLVKTADMLFEVLGGNKLK</sequence>
<dbReference type="GO" id="GO:0004095">
    <property type="term" value="F:carnitine O-palmitoyltransferase activity"/>
    <property type="evidence" value="ECO:0007669"/>
    <property type="project" value="TreeGrafter"/>
</dbReference>
<dbReference type="Proteomes" id="UP000015354">
    <property type="component" value="Unassembled WGS sequence"/>
</dbReference>
<evidence type="ECO:0000256" key="3">
    <source>
        <dbReference type="ARBA" id="ARBA00023315"/>
    </source>
</evidence>
<dbReference type="InterPro" id="IPR023213">
    <property type="entry name" value="CAT-like_dom_sf"/>
</dbReference>
<gene>
    <name evidence="6" type="ORF">STCU_04301</name>
</gene>
<dbReference type="Pfam" id="PF00755">
    <property type="entry name" value="Carn_acyltransf"/>
    <property type="match status" value="1"/>
</dbReference>
<dbReference type="PANTHER" id="PTHR22589:SF60">
    <property type="entry name" value="O-PALMITOYLTRANSFERASE II, PUTATIVE-RELATED"/>
    <property type="match status" value="1"/>
</dbReference>
<organism evidence="6 7">
    <name type="scientific">Strigomonas culicis</name>
    <dbReference type="NCBI Taxonomy" id="28005"/>
    <lineage>
        <taxon>Eukaryota</taxon>
        <taxon>Discoba</taxon>
        <taxon>Euglenozoa</taxon>
        <taxon>Kinetoplastea</taxon>
        <taxon>Metakinetoplastina</taxon>
        <taxon>Trypanosomatida</taxon>
        <taxon>Trypanosomatidae</taxon>
        <taxon>Strigomonadinae</taxon>
        <taxon>Strigomonas</taxon>
    </lineage>
</organism>
<dbReference type="AlphaFoldDB" id="S9UMK4"/>
<evidence type="ECO:0000256" key="2">
    <source>
        <dbReference type="ARBA" id="ARBA00022679"/>
    </source>
</evidence>
<evidence type="ECO:0000259" key="5">
    <source>
        <dbReference type="Pfam" id="PF00755"/>
    </source>
</evidence>
<name>S9UMK4_9TRYP</name>
<evidence type="ECO:0000256" key="4">
    <source>
        <dbReference type="SAM" id="MobiDB-lite"/>
    </source>
</evidence>
<dbReference type="GO" id="GO:0006635">
    <property type="term" value="P:fatty acid beta-oxidation"/>
    <property type="evidence" value="ECO:0007669"/>
    <property type="project" value="TreeGrafter"/>
</dbReference>
<feature type="domain" description="Choline/carnitine acyltransferase" evidence="5">
    <location>
        <begin position="32"/>
        <end position="596"/>
    </location>
</feature>
<dbReference type="InterPro" id="IPR042231">
    <property type="entry name" value="Cho/carn_acyl_trans_2"/>
</dbReference>
<comment type="similarity">
    <text evidence="1">Belongs to the carnitine/choline acetyltransferase family.</text>
</comment>
<evidence type="ECO:0000313" key="7">
    <source>
        <dbReference type="Proteomes" id="UP000015354"/>
    </source>
</evidence>
<keyword evidence="2 6" id="KW-0808">Transferase</keyword>
<keyword evidence="3" id="KW-0012">Acyltransferase</keyword>
<dbReference type="Gene3D" id="3.30.559.10">
    <property type="entry name" value="Chloramphenicol acetyltransferase-like domain"/>
    <property type="match status" value="1"/>
</dbReference>
<dbReference type="InterPro" id="IPR000542">
    <property type="entry name" value="Carn_acyl_trans"/>
</dbReference>
<comment type="caution">
    <text evidence="6">The sequence shown here is derived from an EMBL/GenBank/DDBJ whole genome shotgun (WGS) entry which is preliminary data.</text>
</comment>
<evidence type="ECO:0000256" key="1">
    <source>
        <dbReference type="ARBA" id="ARBA00005232"/>
    </source>
</evidence>
<proteinExistence type="inferred from homology"/>
<dbReference type="OrthoDB" id="240216at2759"/>
<accession>S9UMK4</accession>
<dbReference type="GO" id="GO:0005739">
    <property type="term" value="C:mitochondrion"/>
    <property type="evidence" value="ECO:0007669"/>
    <property type="project" value="TreeGrafter"/>
</dbReference>
<evidence type="ECO:0000313" key="6">
    <source>
        <dbReference type="EMBL" id="EPY29969.1"/>
    </source>
</evidence>
<reference evidence="6 7" key="1">
    <citation type="journal article" date="2013" name="PLoS ONE">
        <title>Predicting the Proteins of Angomonas deanei, Strigomonas culicis and Their Respective Endosymbionts Reveals New Aspects of the Trypanosomatidae Family.</title>
        <authorList>
            <person name="Motta M.C."/>
            <person name="Martins A.C."/>
            <person name="de Souza S.S."/>
            <person name="Catta-Preta C.M."/>
            <person name="Silva R."/>
            <person name="Klein C.C."/>
            <person name="de Almeida L.G."/>
            <person name="de Lima Cunha O."/>
            <person name="Ciapina L.P."/>
            <person name="Brocchi M."/>
            <person name="Colabardini A.C."/>
            <person name="de Araujo Lima B."/>
            <person name="Machado C.R."/>
            <person name="de Almeida Soares C.M."/>
            <person name="Probst C.M."/>
            <person name="de Menezes C.B."/>
            <person name="Thompson C.E."/>
            <person name="Bartholomeu D.C."/>
            <person name="Gradia D.F."/>
            <person name="Pavoni D.P."/>
            <person name="Grisard E.C."/>
            <person name="Fantinatti-Garboggini F."/>
            <person name="Marchini F.K."/>
            <person name="Rodrigues-Luiz G.F."/>
            <person name="Wagner G."/>
            <person name="Goldman G.H."/>
            <person name="Fietto J.L."/>
            <person name="Elias M.C."/>
            <person name="Goldman M.H."/>
            <person name="Sagot M.F."/>
            <person name="Pereira M."/>
            <person name="Stoco P.H."/>
            <person name="de Mendonca-Neto R.P."/>
            <person name="Teixeira S.M."/>
            <person name="Maciel T.E."/>
            <person name="de Oliveira Mendes T.A."/>
            <person name="Urmenyi T.P."/>
            <person name="de Souza W."/>
            <person name="Schenkman S."/>
            <person name="de Vasconcelos A.T."/>
        </authorList>
    </citation>
    <scope>NUCLEOTIDE SEQUENCE [LARGE SCALE GENOMIC DNA]</scope>
</reference>
<dbReference type="Gene3D" id="3.30.559.70">
    <property type="entry name" value="Choline/Carnitine o-acyltransferase, domain 2"/>
    <property type="match status" value="1"/>
</dbReference>